<keyword evidence="4" id="KW-1185">Reference proteome</keyword>
<dbReference type="Proteomes" id="UP001430149">
    <property type="component" value="Unassembled WGS sequence"/>
</dbReference>
<gene>
    <name evidence="3" type="ORF">ISP19_06120</name>
</gene>
<feature type="transmembrane region" description="Helical" evidence="1">
    <location>
        <begin position="227"/>
        <end position="248"/>
    </location>
</feature>
<evidence type="ECO:0000313" key="4">
    <source>
        <dbReference type="Proteomes" id="UP001430149"/>
    </source>
</evidence>
<proteinExistence type="predicted"/>
<dbReference type="PANTHER" id="PTHR30590:SF2">
    <property type="entry name" value="INNER MEMBRANE PROTEIN"/>
    <property type="match status" value="1"/>
</dbReference>
<feature type="transmembrane region" description="Helical" evidence="1">
    <location>
        <begin position="296"/>
        <end position="316"/>
    </location>
</feature>
<dbReference type="Pfam" id="PF04235">
    <property type="entry name" value="DUF418"/>
    <property type="match status" value="1"/>
</dbReference>
<protein>
    <submittedName>
        <fullName evidence="3">DUF418 domain-containing protein</fullName>
    </submittedName>
</protein>
<evidence type="ECO:0000256" key="1">
    <source>
        <dbReference type="SAM" id="Phobius"/>
    </source>
</evidence>
<accession>A0ABS2K140</accession>
<dbReference type="InterPro" id="IPR052529">
    <property type="entry name" value="Bact_Transport_Assoc"/>
</dbReference>
<organism evidence="3 4">
    <name type="scientific">Dyella flava</name>
    <dbReference type="NCBI Taxonomy" id="1920170"/>
    <lineage>
        <taxon>Bacteria</taxon>
        <taxon>Pseudomonadati</taxon>
        <taxon>Pseudomonadota</taxon>
        <taxon>Gammaproteobacteria</taxon>
        <taxon>Lysobacterales</taxon>
        <taxon>Rhodanobacteraceae</taxon>
        <taxon>Dyella</taxon>
    </lineage>
</organism>
<evidence type="ECO:0000313" key="3">
    <source>
        <dbReference type="EMBL" id="MBM7124952.1"/>
    </source>
</evidence>
<dbReference type="RefSeq" id="WP_284384703.1">
    <property type="nucleotide sequence ID" value="NZ_BSNR01000005.1"/>
</dbReference>
<sequence>MPFKSDCVPAEDAVFDAVRHFLVSGRRGTSDPGRSRILWRRLGALFLFAMLHGFGIWWEDILSLYAATGVIMLFCRSLPPKTLLLIGVILFAVTTARDMPPGAIPSLAPDASSRAVPQHAPDATAAAQKKIAIAADFAEAKRSWRGAYQENAREYLHQLSKGWRGIPDTLGLMMIGLSLFKSGFFAARSSRRRYRAVMVIGTVALAMVAWITWQADVAESPTVWGHVIGLLVTPFVSLAYAASLILLLRGDASRLLAPFAATGRIAFTNYLTQSMLMTSIFYGGRGALMGEVDRPALWGIVICVWVLQLIWSPLWLARFEMGPLEWVWRYLTYGHRVPFVKRA</sequence>
<feature type="transmembrane region" description="Helical" evidence="1">
    <location>
        <begin position="255"/>
        <end position="276"/>
    </location>
</feature>
<comment type="caution">
    <text evidence="3">The sequence shown here is derived from an EMBL/GenBank/DDBJ whole genome shotgun (WGS) entry which is preliminary data.</text>
</comment>
<feature type="transmembrane region" description="Helical" evidence="1">
    <location>
        <begin position="64"/>
        <end position="93"/>
    </location>
</feature>
<keyword evidence="1" id="KW-0472">Membrane</keyword>
<keyword evidence="1" id="KW-1133">Transmembrane helix</keyword>
<name>A0ABS2K140_9GAMM</name>
<reference evidence="3" key="1">
    <citation type="submission" date="2020-10" db="EMBL/GenBank/DDBJ databases">
        <title>Phylogeny of dyella-like bacteria.</title>
        <authorList>
            <person name="Fu J."/>
        </authorList>
    </citation>
    <scope>NUCLEOTIDE SEQUENCE</scope>
    <source>
        <strain evidence="3">DHOC52</strain>
    </source>
</reference>
<evidence type="ECO:0000259" key="2">
    <source>
        <dbReference type="Pfam" id="PF04235"/>
    </source>
</evidence>
<feature type="transmembrane region" description="Helical" evidence="1">
    <location>
        <begin position="196"/>
        <end position="215"/>
    </location>
</feature>
<dbReference type="EMBL" id="JADIKE010000030">
    <property type="protein sequence ID" value="MBM7124952.1"/>
    <property type="molecule type" value="Genomic_DNA"/>
</dbReference>
<feature type="transmembrane region" description="Helical" evidence="1">
    <location>
        <begin position="37"/>
        <end position="58"/>
    </location>
</feature>
<feature type="domain" description="DUF418" evidence="2">
    <location>
        <begin position="179"/>
        <end position="334"/>
    </location>
</feature>
<keyword evidence="1" id="KW-0812">Transmembrane</keyword>
<dbReference type="PANTHER" id="PTHR30590">
    <property type="entry name" value="INNER MEMBRANE PROTEIN"/>
    <property type="match status" value="1"/>
</dbReference>
<dbReference type="InterPro" id="IPR007349">
    <property type="entry name" value="DUF418"/>
</dbReference>